<dbReference type="PROSITE" id="PS50039">
    <property type="entry name" value="FORK_HEAD_3"/>
    <property type="match status" value="1"/>
</dbReference>
<evidence type="ECO:0000256" key="2">
    <source>
        <dbReference type="ARBA" id="ARBA00023015"/>
    </source>
</evidence>
<dbReference type="PRINTS" id="PR00053">
    <property type="entry name" value="FORKHEAD"/>
</dbReference>
<keyword evidence="12" id="KW-1185">Reference proteome</keyword>
<feature type="DNA-binding region" description="Fork-head" evidence="6">
    <location>
        <begin position="420"/>
        <end position="514"/>
    </location>
</feature>
<evidence type="ECO:0000256" key="4">
    <source>
        <dbReference type="ARBA" id="ARBA00023163"/>
    </source>
</evidence>
<dbReference type="InterPro" id="IPR036390">
    <property type="entry name" value="WH_DNA-bd_sf"/>
</dbReference>
<keyword evidence="2" id="KW-0805">Transcription regulation</keyword>
<feature type="region of interest" description="Disordered" evidence="7">
    <location>
        <begin position="1"/>
        <end position="21"/>
    </location>
</feature>
<feature type="region of interest" description="Disordered" evidence="7">
    <location>
        <begin position="369"/>
        <end position="399"/>
    </location>
</feature>
<dbReference type="InterPro" id="IPR000253">
    <property type="entry name" value="FHA_dom"/>
</dbReference>
<feature type="domain" description="FHA" evidence="8">
    <location>
        <begin position="148"/>
        <end position="203"/>
    </location>
</feature>
<feature type="region of interest" description="Disordered" evidence="7">
    <location>
        <begin position="305"/>
        <end position="345"/>
    </location>
</feature>
<accession>A0A1R1X3P4</accession>
<evidence type="ECO:0000259" key="8">
    <source>
        <dbReference type="PROSITE" id="PS50006"/>
    </source>
</evidence>
<evidence type="ECO:0000313" key="10">
    <source>
        <dbReference type="EMBL" id="OMJ09255.1"/>
    </source>
</evidence>
<dbReference type="SMART" id="SM00240">
    <property type="entry name" value="FHA"/>
    <property type="match status" value="1"/>
</dbReference>
<dbReference type="SUPFAM" id="SSF46785">
    <property type="entry name" value="Winged helix' DNA-binding domain"/>
    <property type="match status" value="1"/>
</dbReference>
<reference evidence="10" key="2">
    <citation type="submission" date="2017-01" db="EMBL/GenBank/DDBJ databases">
        <authorList>
            <person name="Mah S.A."/>
            <person name="Swanson W.J."/>
            <person name="Moy G.W."/>
            <person name="Vacquier V.D."/>
        </authorList>
    </citation>
    <scope>NUCLEOTIDE SEQUENCE [LARGE SCALE GENOMIC DNA]</scope>
    <source>
        <strain evidence="10">ID-206-W2</strain>
    </source>
</reference>
<dbReference type="EMBL" id="LSSM01003045">
    <property type="protein sequence ID" value="OMJ19307.1"/>
    <property type="molecule type" value="Genomic_DNA"/>
</dbReference>
<dbReference type="AlphaFoldDB" id="A0A1R1X3P4"/>
<feature type="compositionally biased region" description="Polar residues" evidence="7">
    <location>
        <begin position="7"/>
        <end position="19"/>
    </location>
</feature>
<reference evidence="12" key="1">
    <citation type="submission" date="2017-01" db="EMBL/GenBank/DDBJ databases">
        <authorList>
            <person name="Wang Y."/>
            <person name="White M."/>
            <person name="Kvist S."/>
            <person name="Moncalvo J.-M."/>
        </authorList>
    </citation>
    <scope>NUCLEOTIDE SEQUENCE [LARGE SCALE GENOMIC DNA]</scope>
    <source>
        <strain evidence="12">ID-206-W2</strain>
    </source>
</reference>
<feature type="compositionally biased region" description="Polar residues" evidence="7">
    <location>
        <begin position="305"/>
        <end position="321"/>
    </location>
</feature>
<dbReference type="SMART" id="SM00339">
    <property type="entry name" value="FH"/>
    <property type="match status" value="1"/>
</dbReference>
<sequence length="519" mass="59542">MGHRSDYTINSSEENSSIPLASYPIKNPEQNFIYQKIPNLNSQQIYPLPEGNCKFSQIYNDQTSKLSQIFCEQNDRYSQLYYDQANRFSHKNLDPLRDNHSISSYDFFLNTSNNISNSSFELNFFNPEQAYAKLEGFNFSYYIRSLSTTIGRSTSSFKKADVCLDDVKTISRVHNKINYSFINHRFELEVLGKNGCFINSVYLKRGSIVPLEHRSIIKIGDFEFVFLLPKSSLLDNGEILTPLLGEGIGIDSSYDFPEYYNMESITPQRLSINKIPTSNTASIKEYSENSDSLFSSADPIRCINTPTRPNLASNKRSMNSSDYDENDCEQSHNISNSNNVSTNKPKTLKISTNKKLKYICNDDQYYSPPKKVTSPQYSAQSNNKAPNPNIRDIIGTNNIGESEKNNANVVRGTNNTIYTKPPFSYASLISEAIISSENHKLTLSEIYSFIQRKYEYYAHVQNGWQNSIRHNLSLNKAFIKISREKNEPGKGAYWAMEDEFKYNFINNTYKKMKKKLESL</sequence>
<evidence type="ECO:0000313" key="12">
    <source>
        <dbReference type="Proteomes" id="UP000187429"/>
    </source>
</evidence>
<keyword evidence="5 6" id="KW-0539">Nucleus</keyword>
<dbReference type="InterPro" id="IPR008984">
    <property type="entry name" value="SMAD_FHA_dom_sf"/>
</dbReference>
<dbReference type="PANTHER" id="PTHR45881:SF1">
    <property type="entry name" value="FORK HEAD PROTEIN HOMOLOG 2"/>
    <property type="match status" value="1"/>
</dbReference>
<proteinExistence type="predicted"/>
<keyword evidence="4" id="KW-0804">Transcription</keyword>
<dbReference type="InterPro" id="IPR001766">
    <property type="entry name" value="Fork_head_dom"/>
</dbReference>
<dbReference type="CDD" id="cd00059">
    <property type="entry name" value="FH_FOX"/>
    <property type="match status" value="1"/>
</dbReference>
<dbReference type="SUPFAM" id="SSF49879">
    <property type="entry name" value="SMAD/FHA domain"/>
    <property type="match status" value="1"/>
</dbReference>
<evidence type="ECO:0000313" key="11">
    <source>
        <dbReference type="EMBL" id="OMJ19307.1"/>
    </source>
</evidence>
<dbReference type="Gene3D" id="2.60.200.20">
    <property type="match status" value="1"/>
</dbReference>
<feature type="compositionally biased region" description="Polar residues" evidence="7">
    <location>
        <begin position="373"/>
        <end position="386"/>
    </location>
</feature>
<keyword evidence="3 6" id="KW-0238">DNA-binding</keyword>
<dbReference type="CDD" id="cd22701">
    <property type="entry name" value="FHA_FKH1-like"/>
    <property type="match status" value="1"/>
</dbReference>
<dbReference type="Proteomes" id="UP000187429">
    <property type="component" value="Unassembled WGS sequence"/>
</dbReference>
<dbReference type="InterPro" id="IPR036388">
    <property type="entry name" value="WH-like_DNA-bd_sf"/>
</dbReference>
<dbReference type="FunFam" id="1.10.10.10:FF:000135">
    <property type="entry name" value="forkhead box protein G1"/>
    <property type="match status" value="1"/>
</dbReference>
<evidence type="ECO:0000259" key="9">
    <source>
        <dbReference type="PROSITE" id="PS50039"/>
    </source>
</evidence>
<evidence type="ECO:0000256" key="5">
    <source>
        <dbReference type="ARBA" id="ARBA00023242"/>
    </source>
</evidence>
<gene>
    <name evidence="10" type="ORF">AYI69_g10756</name>
    <name evidence="11" type="ORF">AYI69_g6670</name>
</gene>
<comment type="subcellular location">
    <subcellularLocation>
        <location evidence="1 6">Nucleus</location>
    </subcellularLocation>
</comment>
<name>A0A1R1X3P4_9FUNG</name>
<dbReference type="Gene3D" id="1.10.10.10">
    <property type="entry name" value="Winged helix-like DNA-binding domain superfamily/Winged helix DNA-binding domain"/>
    <property type="match status" value="1"/>
</dbReference>
<evidence type="ECO:0000256" key="3">
    <source>
        <dbReference type="ARBA" id="ARBA00023125"/>
    </source>
</evidence>
<feature type="compositionally biased region" description="Polar residues" evidence="7">
    <location>
        <begin position="331"/>
        <end position="345"/>
    </location>
</feature>
<feature type="domain" description="Fork-head" evidence="9">
    <location>
        <begin position="420"/>
        <end position="514"/>
    </location>
</feature>
<evidence type="ECO:0000256" key="7">
    <source>
        <dbReference type="SAM" id="MobiDB-lite"/>
    </source>
</evidence>
<dbReference type="GO" id="GO:0000981">
    <property type="term" value="F:DNA-binding transcription factor activity, RNA polymerase II-specific"/>
    <property type="evidence" value="ECO:0007669"/>
    <property type="project" value="TreeGrafter"/>
</dbReference>
<dbReference type="Pfam" id="PF00498">
    <property type="entry name" value="FHA"/>
    <property type="match status" value="1"/>
</dbReference>
<comment type="caution">
    <text evidence="10">The sequence shown here is derived from an EMBL/GenBank/DDBJ whole genome shotgun (WGS) entry which is preliminary data.</text>
</comment>
<dbReference type="GO" id="GO:0005634">
    <property type="term" value="C:nucleus"/>
    <property type="evidence" value="ECO:0007669"/>
    <property type="project" value="UniProtKB-SubCell"/>
</dbReference>
<dbReference type="GO" id="GO:0000978">
    <property type="term" value="F:RNA polymerase II cis-regulatory region sequence-specific DNA binding"/>
    <property type="evidence" value="ECO:0007669"/>
    <property type="project" value="TreeGrafter"/>
</dbReference>
<dbReference type="Pfam" id="PF00250">
    <property type="entry name" value="Forkhead"/>
    <property type="match status" value="1"/>
</dbReference>
<dbReference type="PROSITE" id="PS50006">
    <property type="entry name" value="FHA_DOMAIN"/>
    <property type="match status" value="1"/>
</dbReference>
<protein>
    <submittedName>
        <fullName evidence="10">Fork head transcription factor 1</fullName>
    </submittedName>
</protein>
<dbReference type="PANTHER" id="PTHR45881">
    <property type="entry name" value="CHECKPOINT SUPPRESSOR 1-LIKE, ISOFORM A-RELATED"/>
    <property type="match status" value="1"/>
</dbReference>
<evidence type="ECO:0000256" key="6">
    <source>
        <dbReference type="PROSITE-ProRule" id="PRU00089"/>
    </source>
</evidence>
<dbReference type="PROSITE" id="PS00658">
    <property type="entry name" value="FORK_HEAD_2"/>
    <property type="match status" value="1"/>
</dbReference>
<dbReference type="InterPro" id="IPR018122">
    <property type="entry name" value="TF_fork_head_CS_1"/>
</dbReference>
<dbReference type="EMBL" id="LSSM01007120">
    <property type="protein sequence ID" value="OMJ09255.1"/>
    <property type="molecule type" value="Genomic_DNA"/>
</dbReference>
<dbReference type="OrthoDB" id="5954824at2759"/>
<organism evidence="10 12">
    <name type="scientific">Smittium culicis</name>
    <dbReference type="NCBI Taxonomy" id="133412"/>
    <lineage>
        <taxon>Eukaryota</taxon>
        <taxon>Fungi</taxon>
        <taxon>Fungi incertae sedis</taxon>
        <taxon>Zoopagomycota</taxon>
        <taxon>Kickxellomycotina</taxon>
        <taxon>Harpellomycetes</taxon>
        <taxon>Harpellales</taxon>
        <taxon>Legeriomycetaceae</taxon>
        <taxon>Smittium</taxon>
    </lineage>
</organism>
<dbReference type="InterPro" id="IPR030456">
    <property type="entry name" value="TF_fork_head_CS_2"/>
</dbReference>
<dbReference type="PROSITE" id="PS00657">
    <property type="entry name" value="FORK_HEAD_1"/>
    <property type="match status" value="1"/>
</dbReference>
<evidence type="ECO:0000256" key="1">
    <source>
        <dbReference type="ARBA" id="ARBA00004123"/>
    </source>
</evidence>